<evidence type="ECO:0000256" key="2">
    <source>
        <dbReference type="SAM" id="SignalP"/>
    </source>
</evidence>
<name>A0ABN7B8E6_9HEMI</name>
<dbReference type="Proteomes" id="UP001307889">
    <property type="component" value="Chromosome 12"/>
</dbReference>
<feature type="chain" id="PRO_5046418959" description="DUF4774 domain-containing protein" evidence="2">
    <location>
        <begin position="17"/>
        <end position="469"/>
    </location>
</feature>
<sequence>MKIAAVLVLIVGHACAAPESYLVDRQSEEQAQFQYDASSLPYLSRKSRGTQEGTASKLFFERPLDPVELIYESAGSSNDGTQAVVKRVSFESLLDSKDSDRVLNRVARSHDFSDDPSFSNEMPTVEFGKLSENPTAEMYDDNFGGEHDSQDGMIPEETLRSQHLSYDGRAFGMEAHGIWDGGIPEHQNPWSDFSGPGTVRRIQHFQALVPNQATVHARFLKSLDSASVPRFQLDSMPSPSMTEIRSHDAFHPVPNGMVNPRLISSPNGGLFSTYTNIVEFVPQGEHCKKNHIRMKRDTEYLENGNTRDANRRRPSYEEAEVKQQPQEDDNYEAFFSDDLSRHGGLGPKIFKLKVRKGGVAIAGPGGIATAGSGGTAIVGPGGTAYTTQDGTAVVGPGGRVIEIPSNFPITKIEARATDPHHIFVPPGGRIIAKGPFVYYGFRDHNQQMAVHHGKKDDPSKFIPSMVERL</sequence>
<dbReference type="Pfam" id="PF15999">
    <property type="entry name" value="DUF4774"/>
    <property type="match status" value="1"/>
</dbReference>
<evidence type="ECO:0000313" key="5">
    <source>
        <dbReference type="Proteomes" id="UP001307889"/>
    </source>
</evidence>
<feature type="domain" description="DUF4774" evidence="3">
    <location>
        <begin position="351"/>
        <end position="404"/>
    </location>
</feature>
<feature type="compositionally biased region" description="Basic and acidic residues" evidence="1">
    <location>
        <begin position="308"/>
        <end position="321"/>
    </location>
</feature>
<accession>A0ABN7B8E6</accession>
<evidence type="ECO:0000313" key="4">
    <source>
        <dbReference type="EMBL" id="BET00664.1"/>
    </source>
</evidence>
<proteinExistence type="predicted"/>
<organism evidence="4 5">
    <name type="scientific">Nesidiocoris tenuis</name>
    <dbReference type="NCBI Taxonomy" id="355587"/>
    <lineage>
        <taxon>Eukaryota</taxon>
        <taxon>Metazoa</taxon>
        <taxon>Ecdysozoa</taxon>
        <taxon>Arthropoda</taxon>
        <taxon>Hexapoda</taxon>
        <taxon>Insecta</taxon>
        <taxon>Pterygota</taxon>
        <taxon>Neoptera</taxon>
        <taxon>Paraneoptera</taxon>
        <taxon>Hemiptera</taxon>
        <taxon>Heteroptera</taxon>
        <taxon>Panheteroptera</taxon>
        <taxon>Cimicomorpha</taxon>
        <taxon>Miridae</taxon>
        <taxon>Dicyphina</taxon>
        <taxon>Nesidiocoris</taxon>
    </lineage>
</organism>
<protein>
    <recommendedName>
        <fullName evidence="3">DUF4774 domain-containing protein</fullName>
    </recommendedName>
</protein>
<dbReference type="InterPro" id="IPR031942">
    <property type="entry name" value="DUF4774"/>
</dbReference>
<gene>
    <name evidence="4" type="ORF">NTJ_13481</name>
</gene>
<feature type="signal peptide" evidence="2">
    <location>
        <begin position="1"/>
        <end position="16"/>
    </location>
</feature>
<reference evidence="4 5" key="1">
    <citation type="submission" date="2023-09" db="EMBL/GenBank/DDBJ databases">
        <title>Nesidiocoris tenuis whole genome shotgun sequence.</title>
        <authorList>
            <person name="Shibata T."/>
            <person name="Shimoda M."/>
            <person name="Kobayashi T."/>
            <person name="Uehara T."/>
        </authorList>
    </citation>
    <scope>NUCLEOTIDE SEQUENCE [LARGE SCALE GENOMIC DNA]</scope>
    <source>
        <strain evidence="4 5">Japan</strain>
    </source>
</reference>
<feature type="region of interest" description="Disordered" evidence="1">
    <location>
        <begin position="298"/>
        <end position="327"/>
    </location>
</feature>
<evidence type="ECO:0000259" key="3">
    <source>
        <dbReference type="Pfam" id="PF15999"/>
    </source>
</evidence>
<keyword evidence="2" id="KW-0732">Signal</keyword>
<evidence type="ECO:0000256" key="1">
    <source>
        <dbReference type="SAM" id="MobiDB-lite"/>
    </source>
</evidence>
<keyword evidence="5" id="KW-1185">Reference proteome</keyword>
<dbReference type="EMBL" id="AP028920">
    <property type="protein sequence ID" value="BET00664.1"/>
    <property type="molecule type" value="Genomic_DNA"/>
</dbReference>